<feature type="signal peptide" evidence="11">
    <location>
        <begin position="1"/>
        <end position="23"/>
    </location>
</feature>
<dbReference type="PANTHER" id="PTHR25466">
    <property type="entry name" value="T-LYMPHOCYTE ACTIVATION ANTIGEN"/>
    <property type="match status" value="1"/>
</dbReference>
<feature type="domain" description="Ig-like" evidence="12">
    <location>
        <begin position="32"/>
        <end position="129"/>
    </location>
</feature>
<evidence type="ECO:0000256" key="8">
    <source>
        <dbReference type="ARBA" id="ARBA00023170"/>
    </source>
</evidence>
<evidence type="ECO:0000256" key="4">
    <source>
        <dbReference type="ARBA" id="ARBA00022729"/>
    </source>
</evidence>
<keyword evidence="9" id="KW-0325">Glycoprotein</keyword>
<dbReference type="InterPro" id="IPR013106">
    <property type="entry name" value="Ig_V-set"/>
</dbReference>
<evidence type="ECO:0000313" key="13">
    <source>
        <dbReference type="Ensembl" id="ENSATEP00000061836.1"/>
    </source>
</evidence>
<sequence length="143" mass="16215">ERSWCFTFTISVLKHLSLFSASCQVPVRGFTGDSVLLPCVYRGQDPLPGKVSAFWRDKDDNNVLDINQNVPDVLSANQRFKGRVESFPDEYHKGNFSIIMRNLQLSDSGVYDCDILHVDVKYQVRLTVSGEFLSLHISERSSV</sequence>
<dbReference type="PANTHER" id="PTHR25466:SF14">
    <property type="entry name" value="BUTYROPHILIN SUBFAMILY 2 MEMBER A2-LIKE-RELATED"/>
    <property type="match status" value="1"/>
</dbReference>
<keyword evidence="6" id="KW-0472">Membrane</keyword>
<dbReference type="GO" id="GO:0009897">
    <property type="term" value="C:external side of plasma membrane"/>
    <property type="evidence" value="ECO:0007669"/>
    <property type="project" value="TreeGrafter"/>
</dbReference>
<dbReference type="AlphaFoldDB" id="A0A7N6BHM4"/>
<keyword evidence="10" id="KW-0393">Immunoglobulin domain</keyword>
<evidence type="ECO:0000313" key="14">
    <source>
        <dbReference type="Proteomes" id="UP000265040"/>
    </source>
</evidence>
<dbReference type="GO" id="GO:0006955">
    <property type="term" value="P:immune response"/>
    <property type="evidence" value="ECO:0007669"/>
    <property type="project" value="TreeGrafter"/>
</dbReference>
<evidence type="ECO:0000256" key="2">
    <source>
        <dbReference type="ARBA" id="ARBA00022475"/>
    </source>
</evidence>
<evidence type="ECO:0000259" key="12">
    <source>
        <dbReference type="PROSITE" id="PS50835"/>
    </source>
</evidence>
<organism evidence="13 14">
    <name type="scientific">Anabas testudineus</name>
    <name type="common">Climbing perch</name>
    <name type="synonym">Anthias testudineus</name>
    <dbReference type="NCBI Taxonomy" id="64144"/>
    <lineage>
        <taxon>Eukaryota</taxon>
        <taxon>Metazoa</taxon>
        <taxon>Chordata</taxon>
        <taxon>Craniata</taxon>
        <taxon>Vertebrata</taxon>
        <taxon>Euteleostomi</taxon>
        <taxon>Actinopterygii</taxon>
        <taxon>Neopterygii</taxon>
        <taxon>Teleostei</taxon>
        <taxon>Neoteleostei</taxon>
        <taxon>Acanthomorphata</taxon>
        <taxon>Anabantaria</taxon>
        <taxon>Anabantiformes</taxon>
        <taxon>Anabantoidei</taxon>
        <taxon>Anabantidae</taxon>
        <taxon>Anabas</taxon>
    </lineage>
</organism>
<dbReference type="GO" id="GO:0071222">
    <property type="term" value="P:cellular response to lipopolysaccharide"/>
    <property type="evidence" value="ECO:0007669"/>
    <property type="project" value="TreeGrafter"/>
</dbReference>
<keyword evidence="5" id="KW-1133">Transmembrane helix</keyword>
<keyword evidence="8" id="KW-0675">Receptor</keyword>
<dbReference type="InterPro" id="IPR003599">
    <property type="entry name" value="Ig_sub"/>
</dbReference>
<dbReference type="GO" id="GO:0042130">
    <property type="term" value="P:negative regulation of T cell proliferation"/>
    <property type="evidence" value="ECO:0007669"/>
    <property type="project" value="TreeGrafter"/>
</dbReference>
<evidence type="ECO:0000256" key="11">
    <source>
        <dbReference type="SAM" id="SignalP"/>
    </source>
</evidence>
<keyword evidence="4 11" id="KW-0732">Signal</keyword>
<reference evidence="13" key="1">
    <citation type="submission" date="2021-04" db="EMBL/GenBank/DDBJ databases">
        <authorList>
            <consortium name="Wellcome Sanger Institute Data Sharing"/>
        </authorList>
    </citation>
    <scope>NUCLEOTIDE SEQUENCE [LARGE SCALE GENOMIC DNA]</scope>
</reference>
<reference evidence="13" key="2">
    <citation type="submission" date="2025-05" db="UniProtKB">
        <authorList>
            <consortium name="Ensembl"/>
        </authorList>
    </citation>
    <scope>IDENTIFICATION</scope>
</reference>
<dbReference type="InterPro" id="IPR013783">
    <property type="entry name" value="Ig-like_fold"/>
</dbReference>
<comment type="subcellular location">
    <subcellularLocation>
        <location evidence="1">Cell membrane</location>
        <topology evidence="1">Single-pass type I membrane protein</topology>
    </subcellularLocation>
</comment>
<evidence type="ECO:0000256" key="3">
    <source>
        <dbReference type="ARBA" id="ARBA00022692"/>
    </source>
</evidence>
<evidence type="ECO:0000256" key="6">
    <source>
        <dbReference type="ARBA" id="ARBA00023136"/>
    </source>
</evidence>
<evidence type="ECO:0000256" key="5">
    <source>
        <dbReference type="ARBA" id="ARBA00022989"/>
    </source>
</evidence>
<evidence type="ECO:0000256" key="7">
    <source>
        <dbReference type="ARBA" id="ARBA00023157"/>
    </source>
</evidence>
<dbReference type="Pfam" id="PF07686">
    <property type="entry name" value="V-set"/>
    <property type="match status" value="1"/>
</dbReference>
<dbReference type="Ensembl" id="ENSATET00000061095.1">
    <property type="protein sequence ID" value="ENSATEP00000061836.1"/>
    <property type="gene ID" value="ENSATEG00000031386.1"/>
</dbReference>
<dbReference type="GeneTree" id="ENSGT01030000235241"/>
<dbReference type="Ensembl" id="ENSATET00000056921.1">
    <property type="protein sequence ID" value="ENSATEP00000048044.1"/>
    <property type="gene ID" value="ENSATEG00000031705.1"/>
</dbReference>
<dbReference type="GO" id="GO:0007166">
    <property type="term" value="P:cell surface receptor signaling pathway"/>
    <property type="evidence" value="ECO:0007669"/>
    <property type="project" value="TreeGrafter"/>
</dbReference>
<name>A0A7N6BHM4_ANATE</name>
<dbReference type="SMART" id="SM00409">
    <property type="entry name" value="IG"/>
    <property type="match status" value="1"/>
</dbReference>
<dbReference type="InterPro" id="IPR036179">
    <property type="entry name" value="Ig-like_dom_sf"/>
</dbReference>
<evidence type="ECO:0000256" key="10">
    <source>
        <dbReference type="ARBA" id="ARBA00023319"/>
    </source>
</evidence>
<dbReference type="GO" id="GO:0042102">
    <property type="term" value="P:positive regulation of T cell proliferation"/>
    <property type="evidence" value="ECO:0007669"/>
    <property type="project" value="TreeGrafter"/>
</dbReference>
<dbReference type="Gene3D" id="2.60.40.10">
    <property type="entry name" value="Immunoglobulins"/>
    <property type="match status" value="1"/>
</dbReference>
<dbReference type="OrthoDB" id="9898017at2759"/>
<evidence type="ECO:0000256" key="9">
    <source>
        <dbReference type="ARBA" id="ARBA00023180"/>
    </source>
</evidence>
<dbReference type="Proteomes" id="UP000265040">
    <property type="component" value="Chromosome 2"/>
</dbReference>
<dbReference type="InterPro" id="IPR007110">
    <property type="entry name" value="Ig-like_dom"/>
</dbReference>
<proteinExistence type="predicted"/>
<keyword evidence="7" id="KW-1015">Disulfide bond</keyword>
<dbReference type="GO" id="GO:0031295">
    <property type="term" value="P:T cell costimulation"/>
    <property type="evidence" value="ECO:0007669"/>
    <property type="project" value="TreeGrafter"/>
</dbReference>
<dbReference type="PROSITE" id="PS50835">
    <property type="entry name" value="IG_LIKE"/>
    <property type="match status" value="1"/>
</dbReference>
<keyword evidence="3" id="KW-0812">Transmembrane</keyword>
<accession>A0A7N6BHM4</accession>
<evidence type="ECO:0000256" key="1">
    <source>
        <dbReference type="ARBA" id="ARBA00004251"/>
    </source>
</evidence>
<keyword evidence="14" id="KW-1185">Reference proteome</keyword>
<feature type="chain" id="PRO_5044661146" description="Ig-like domain-containing protein" evidence="11">
    <location>
        <begin position="24"/>
        <end position="143"/>
    </location>
</feature>
<keyword evidence="2" id="KW-1003">Cell membrane</keyword>
<protein>
    <recommendedName>
        <fullName evidence="12">Ig-like domain-containing protein</fullName>
    </recommendedName>
</protein>
<dbReference type="SUPFAM" id="SSF48726">
    <property type="entry name" value="Immunoglobulin"/>
    <property type="match status" value="1"/>
</dbReference>
<dbReference type="InterPro" id="IPR051713">
    <property type="entry name" value="T-cell_Activation_Regulation"/>
</dbReference>